<dbReference type="GO" id="GO:0044183">
    <property type="term" value="F:protein folding chaperone"/>
    <property type="evidence" value="ECO:0007669"/>
    <property type="project" value="TreeGrafter"/>
</dbReference>
<dbReference type="SUPFAM" id="SSF64397">
    <property type="entry name" value="Hsp33 domain"/>
    <property type="match status" value="1"/>
</dbReference>
<accession>A0A1N7MKB4</accession>
<dbReference type="SUPFAM" id="SSF118352">
    <property type="entry name" value="HSP33 redox switch-like"/>
    <property type="match status" value="1"/>
</dbReference>
<sequence length="290" mass="32329">MSNPDQIQRILFDNLDIRGVLVGLEKTYQDILDLHQYPPAIRNALGEMLAAAVLMSTTLKFDGRLLLQAQGSGNVSALMAEVNNKQECRGIARYEGDIDDDASIIDLIGDGHLVITIEPEVGQRYQGIVPLEKETLAGCLTDYFLRSEQLSTQIHLVADEHRAAGFLLQVMPAAGTAENDWEHIATIGSTLSGGELLTLDNDALLFRLFHQEECRLYDPDPVIFKCDCSRERSANTLQFMTQDELLELIEKQGVIDVGCQFCHANYQFDETDIRAMFSDSAHVTQSDQLH</sequence>
<comment type="similarity">
    <text evidence="6">Belongs to the HSP33 family.</text>
</comment>
<name>A0A1N7MKB4_9GAMM</name>
<proteinExistence type="inferred from homology"/>
<dbReference type="EMBL" id="FTOE01000006">
    <property type="protein sequence ID" value="SIS86595.1"/>
    <property type="molecule type" value="Genomic_DNA"/>
</dbReference>
<dbReference type="RefSeq" id="WP_054340473.1">
    <property type="nucleotide sequence ID" value="NZ_FTOE01000006.1"/>
</dbReference>
<evidence type="ECO:0000256" key="2">
    <source>
        <dbReference type="ARBA" id="ARBA00022833"/>
    </source>
</evidence>
<keyword evidence="3 6" id="KW-1015">Disulfide bond</keyword>
<feature type="disulfide bond" description="Redox-active" evidence="6">
    <location>
        <begin position="226"/>
        <end position="228"/>
    </location>
</feature>
<dbReference type="InterPro" id="IPR023212">
    <property type="entry name" value="Hsp33_helix_hairpin_bin_dom_sf"/>
</dbReference>
<dbReference type="Gene3D" id="3.55.30.10">
    <property type="entry name" value="Hsp33 domain"/>
    <property type="match status" value="1"/>
</dbReference>
<evidence type="ECO:0000256" key="5">
    <source>
        <dbReference type="ARBA" id="ARBA00023284"/>
    </source>
</evidence>
<evidence type="ECO:0000256" key="6">
    <source>
        <dbReference type="HAMAP-Rule" id="MF_00117"/>
    </source>
</evidence>
<dbReference type="AlphaFoldDB" id="A0A1N7MKB4"/>
<dbReference type="Proteomes" id="UP000185999">
    <property type="component" value="Unassembled WGS sequence"/>
</dbReference>
<feature type="disulfide bond" description="Redox-active" evidence="6">
    <location>
        <begin position="259"/>
        <end position="262"/>
    </location>
</feature>
<dbReference type="Gene3D" id="1.10.287.480">
    <property type="entry name" value="helix hairpin bin"/>
    <property type="match status" value="1"/>
</dbReference>
<keyword evidence="8" id="KW-1185">Reference proteome</keyword>
<evidence type="ECO:0000313" key="8">
    <source>
        <dbReference type="Proteomes" id="UP000185999"/>
    </source>
</evidence>
<reference evidence="8" key="1">
    <citation type="submission" date="2017-01" db="EMBL/GenBank/DDBJ databases">
        <authorList>
            <person name="Varghese N."/>
            <person name="Submissions S."/>
        </authorList>
    </citation>
    <scope>NUCLEOTIDE SEQUENCE [LARGE SCALE GENOMIC DNA]</scope>
    <source>
        <strain evidence="8">DSM 22306</strain>
    </source>
</reference>
<dbReference type="PIRSF" id="PIRSF005261">
    <property type="entry name" value="Heat_shock_Hsp33"/>
    <property type="match status" value="1"/>
</dbReference>
<evidence type="ECO:0000256" key="3">
    <source>
        <dbReference type="ARBA" id="ARBA00023157"/>
    </source>
</evidence>
<evidence type="ECO:0000313" key="7">
    <source>
        <dbReference type="EMBL" id="SIS86595.1"/>
    </source>
</evidence>
<comment type="subcellular location">
    <subcellularLocation>
        <location evidence="6">Cytoplasm</location>
    </subcellularLocation>
</comment>
<dbReference type="Gene3D" id="3.90.1280.10">
    <property type="entry name" value="HSP33 redox switch-like"/>
    <property type="match status" value="1"/>
</dbReference>
<evidence type="ECO:0000256" key="1">
    <source>
        <dbReference type="ARBA" id="ARBA00022490"/>
    </source>
</evidence>
<keyword evidence="2 6" id="KW-0862">Zinc</keyword>
<gene>
    <name evidence="6" type="primary">hslO</name>
    <name evidence="7" type="ORF">SAMN05421760_106147</name>
</gene>
<protein>
    <recommendedName>
        <fullName evidence="6">33 kDa chaperonin</fullName>
    </recommendedName>
    <alternativeName>
        <fullName evidence="6">Heat shock protein 33 homolog</fullName>
        <shortName evidence="6">HSP33</shortName>
    </alternativeName>
</protein>
<comment type="PTM">
    <text evidence="6">Under oxidizing conditions two disulfide bonds are formed involving the reactive cysteines. Under reducing conditions zinc is bound to the reactive cysteines and the protein is inactive.</text>
</comment>
<keyword evidence="1 6" id="KW-0963">Cytoplasm</keyword>
<dbReference type="HAMAP" id="MF_00117">
    <property type="entry name" value="HslO"/>
    <property type="match status" value="1"/>
</dbReference>
<dbReference type="InterPro" id="IPR000397">
    <property type="entry name" value="Heat_shock_Hsp33"/>
</dbReference>
<dbReference type="STRING" id="619304.SAMN05421760_106147"/>
<dbReference type="NCBIfam" id="NF001033">
    <property type="entry name" value="PRK00114.1"/>
    <property type="match status" value="1"/>
</dbReference>
<dbReference type="GO" id="GO:0051082">
    <property type="term" value="F:unfolded protein binding"/>
    <property type="evidence" value="ECO:0007669"/>
    <property type="project" value="UniProtKB-UniRule"/>
</dbReference>
<keyword evidence="4 6" id="KW-0143">Chaperone</keyword>
<organism evidence="7 8">
    <name type="scientific">Neptunomonas antarctica</name>
    <dbReference type="NCBI Taxonomy" id="619304"/>
    <lineage>
        <taxon>Bacteria</taxon>
        <taxon>Pseudomonadati</taxon>
        <taxon>Pseudomonadota</taxon>
        <taxon>Gammaproteobacteria</taxon>
        <taxon>Oceanospirillales</taxon>
        <taxon>Oceanospirillaceae</taxon>
        <taxon>Neptunomonas</taxon>
    </lineage>
</organism>
<comment type="function">
    <text evidence="6">Redox regulated molecular chaperone. Protects both thermally unfolding and oxidatively damaged proteins from irreversible aggregation. Plays an important role in the bacterial defense system toward oxidative stress.</text>
</comment>
<dbReference type="InterPro" id="IPR016153">
    <property type="entry name" value="Heat_shock_Hsp33_N"/>
</dbReference>
<dbReference type="Pfam" id="PF01430">
    <property type="entry name" value="HSP33"/>
    <property type="match status" value="1"/>
</dbReference>
<evidence type="ECO:0000256" key="4">
    <source>
        <dbReference type="ARBA" id="ARBA00023186"/>
    </source>
</evidence>
<keyword evidence="5 6" id="KW-0676">Redox-active center</keyword>
<dbReference type="PANTHER" id="PTHR30111">
    <property type="entry name" value="33 KDA CHAPERONIN"/>
    <property type="match status" value="1"/>
</dbReference>
<dbReference type="PANTHER" id="PTHR30111:SF1">
    <property type="entry name" value="33 KDA CHAPERONIN"/>
    <property type="match status" value="1"/>
</dbReference>
<dbReference type="GO" id="GO:0005737">
    <property type="term" value="C:cytoplasm"/>
    <property type="evidence" value="ECO:0007669"/>
    <property type="project" value="UniProtKB-SubCell"/>
</dbReference>
<dbReference type="InterPro" id="IPR016154">
    <property type="entry name" value="Heat_shock_Hsp33_C"/>
</dbReference>
<dbReference type="CDD" id="cd00498">
    <property type="entry name" value="Hsp33"/>
    <property type="match status" value="1"/>
</dbReference>
<dbReference type="GO" id="GO:0042026">
    <property type="term" value="P:protein refolding"/>
    <property type="evidence" value="ECO:0007669"/>
    <property type="project" value="TreeGrafter"/>
</dbReference>
<dbReference type="OrthoDB" id="9793753at2"/>